<keyword evidence="1" id="KW-0732">Signal</keyword>
<proteinExistence type="predicted"/>
<name>A0ABN1B617_9ACTN</name>
<comment type="caution">
    <text evidence="2">The sequence shown here is derived from an EMBL/GenBank/DDBJ whole genome shotgun (WGS) entry which is preliminary data.</text>
</comment>
<dbReference type="Proteomes" id="UP001499895">
    <property type="component" value="Unassembled WGS sequence"/>
</dbReference>
<protein>
    <recommendedName>
        <fullName evidence="4">DUF3515 domain-containing protein</fullName>
    </recommendedName>
</protein>
<dbReference type="EMBL" id="BAAAHB010000117">
    <property type="protein sequence ID" value="GAA0490698.1"/>
    <property type="molecule type" value="Genomic_DNA"/>
</dbReference>
<feature type="signal peptide" evidence="1">
    <location>
        <begin position="1"/>
        <end position="23"/>
    </location>
</feature>
<evidence type="ECO:0000256" key="1">
    <source>
        <dbReference type="SAM" id="SignalP"/>
    </source>
</evidence>
<dbReference type="Pfam" id="PF12028">
    <property type="entry name" value="DUF3515"/>
    <property type="match status" value="1"/>
</dbReference>
<sequence>MGRVSDRVVLSASRRLAVLLLFAAVGCSGGGGAESAGPVPAPQGKQAEHCRALHRALPGTVGGLKRRAVGPDSEFTAFWGSPAIALRCGVRRPLVVTEGHDGYRPWTPTWEFRGVEWMPEGQPGGDVRLTTSKREAWVEVTVPKKYTGGDGEFGALDVLSDAVRKTIPFGYIG</sequence>
<dbReference type="InterPro" id="IPR021903">
    <property type="entry name" value="DUF3515"/>
</dbReference>
<evidence type="ECO:0008006" key="4">
    <source>
        <dbReference type="Google" id="ProtNLM"/>
    </source>
</evidence>
<evidence type="ECO:0000313" key="3">
    <source>
        <dbReference type="Proteomes" id="UP001499895"/>
    </source>
</evidence>
<dbReference type="PROSITE" id="PS51257">
    <property type="entry name" value="PROKAR_LIPOPROTEIN"/>
    <property type="match status" value="1"/>
</dbReference>
<reference evidence="2 3" key="1">
    <citation type="journal article" date="2019" name="Int. J. Syst. Evol. Microbiol.">
        <title>The Global Catalogue of Microorganisms (GCM) 10K type strain sequencing project: providing services to taxonomists for standard genome sequencing and annotation.</title>
        <authorList>
            <consortium name="The Broad Institute Genomics Platform"/>
            <consortium name="The Broad Institute Genome Sequencing Center for Infectious Disease"/>
            <person name="Wu L."/>
            <person name="Ma J."/>
        </authorList>
    </citation>
    <scope>NUCLEOTIDE SEQUENCE [LARGE SCALE GENOMIC DNA]</scope>
    <source>
        <strain evidence="2 3">JCM 10649</strain>
    </source>
</reference>
<organism evidence="2 3">
    <name type="scientific">Streptomyces stramineus</name>
    <dbReference type="NCBI Taxonomy" id="173861"/>
    <lineage>
        <taxon>Bacteria</taxon>
        <taxon>Bacillati</taxon>
        <taxon>Actinomycetota</taxon>
        <taxon>Actinomycetes</taxon>
        <taxon>Kitasatosporales</taxon>
        <taxon>Streptomycetaceae</taxon>
        <taxon>Streptomyces</taxon>
    </lineage>
</organism>
<accession>A0ABN1B617</accession>
<keyword evidence="3" id="KW-1185">Reference proteome</keyword>
<evidence type="ECO:0000313" key="2">
    <source>
        <dbReference type="EMBL" id="GAA0490698.1"/>
    </source>
</evidence>
<dbReference type="RefSeq" id="WP_344096711.1">
    <property type="nucleotide sequence ID" value="NZ_BAAAHB010000117.1"/>
</dbReference>
<feature type="chain" id="PRO_5045161559" description="DUF3515 domain-containing protein" evidence="1">
    <location>
        <begin position="24"/>
        <end position="173"/>
    </location>
</feature>
<gene>
    <name evidence="2" type="ORF">GCM10009544_59490</name>
</gene>